<sequence>MKSEGSTKTDEMALEEYYNYFNHNVKTTMVKPSAVTDHPAMLAPSYLDHLHMDRYVPLLFLYRLVDKSDDVYNQFVATLKDSLAKTVVSFYPAAGAIVKTSNPNHPRMFLCDDRGVPFTEACKDEAMDDVVNQDAFSPVPPLQGWEAAGLMPHNQCHPVGDSGSPGIVIQVTRFNCGGVALGFSWNHLLADMTGAMLILRAWSDIATTGHTTIVPQLDRTVLNPRHEVEETEPIAPPPMSEEEKAKLQTVLNTKFTSKVFRFKREKLAKLKQQAVQDVSDLSTMDCVSAHLWRCLSRYYANFGITDKTIFSTAVEGRKRMPGTLTTHFFGNVIVPAFVRNVPTSEILARPLSYAAGLIRKAHQAVEQETFFTIIDQMDLANPWKTSINRTDHQVGLTSWIRFGIFDLEFGQGAPLFCMVNMLAQISRKGQCICIPSKPGDGYCDILLYLAPHALEYLAADPEFTSVI</sequence>
<dbReference type="PANTHER" id="PTHR31642">
    <property type="entry name" value="TRICHOTHECENE 3-O-ACETYLTRANSFERASE"/>
    <property type="match status" value="1"/>
</dbReference>
<name>A0A2R6WG29_MARPO</name>
<keyword evidence="3" id="KW-1185">Reference proteome</keyword>
<organism evidence="2 3">
    <name type="scientific">Marchantia polymorpha</name>
    <name type="common">Common liverwort</name>
    <name type="synonym">Marchantia aquatica</name>
    <dbReference type="NCBI Taxonomy" id="3197"/>
    <lineage>
        <taxon>Eukaryota</taxon>
        <taxon>Viridiplantae</taxon>
        <taxon>Streptophyta</taxon>
        <taxon>Embryophyta</taxon>
        <taxon>Marchantiophyta</taxon>
        <taxon>Marchantiopsida</taxon>
        <taxon>Marchantiidae</taxon>
        <taxon>Marchantiales</taxon>
        <taxon>Marchantiaceae</taxon>
        <taxon>Marchantia</taxon>
    </lineage>
</organism>
<dbReference type="GO" id="GO:0016747">
    <property type="term" value="F:acyltransferase activity, transferring groups other than amino-acyl groups"/>
    <property type="evidence" value="ECO:0000318"/>
    <property type="project" value="GO_Central"/>
</dbReference>
<dbReference type="Proteomes" id="UP000244005">
    <property type="component" value="Unassembled WGS sequence"/>
</dbReference>
<proteinExistence type="inferred from homology"/>
<dbReference type="OrthoDB" id="671439at2759"/>
<evidence type="ECO:0000313" key="3">
    <source>
        <dbReference type="Proteomes" id="UP000244005"/>
    </source>
</evidence>
<protein>
    <submittedName>
        <fullName evidence="2">Uncharacterized protein</fullName>
    </submittedName>
</protein>
<dbReference type="EMBL" id="KZ772767">
    <property type="protein sequence ID" value="PTQ32809.1"/>
    <property type="molecule type" value="Genomic_DNA"/>
</dbReference>
<reference evidence="3" key="1">
    <citation type="journal article" date="2017" name="Cell">
        <title>Insights into land plant evolution garnered from the Marchantia polymorpha genome.</title>
        <authorList>
            <person name="Bowman J.L."/>
            <person name="Kohchi T."/>
            <person name="Yamato K.T."/>
            <person name="Jenkins J."/>
            <person name="Shu S."/>
            <person name="Ishizaki K."/>
            <person name="Yamaoka S."/>
            <person name="Nishihama R."/>
            <person name="Nakamura Y."/>
            <person name="Berger F."/>
            <person name="Adam C."/>
            <person name="Aki S.S."/>
            <person name="Althoff F."/>
            <person name="Araki T."/>
            <person name="Arteaga-Vazquez M.A."/>
            <person name="Balasubrmanian S."/>
            <person name="Barry K."/>
            <person name="Bauer D."/>
            <person name="Boehm C.R."/>
            <person name="Briginshaw L."/>
            <person name="Caballero-Perez J."/>
            <person name="Catarino B."/>
            <person name="Chen F."/>
            <person name="Chiyoda S."/>
            <person name="Chovatia M."/>
            <person name="Davies K.M."/>
            <person name="Delmans M."/>
            <person name="Demura T."/>
            <person name="Dierschke T."/>
            <person name="Dolan L."/>
            <person name="Dorantes-Acosta A.E."/>
            <person name="Eklund D.M."/>
            <person name="Florent S.N."/>
            <person name="Flores-Sandoval E."/>
            <person name="Fujiyama A."/>
            <person name="Fukuzawa H."/>
            <person name="Galik B."/>
            <person name="Grimanelli D."/>
            <person name="Grimwood J."/>
            <person name="Grossniklaus U."/>
            <person name="Hamada T."/>
            <person name="Haseloff J."/>
            <person name="Hetherington A.J."/>
            <person name="Higo A."/>
            <person name="Hirakawa Y."/>
            <person name="Hundley H.N."/>
            <person name="Ikeda Y."/>
            <person name="Inoue K."/>
            <person name="Inoue S.I."/>
            <person name="Ishida S."/>
            <person name="Jia Q."/>
            <person name="Kakita M."/>
            <person name="Kanazawa T."/>
            <person name="Kawai Y."/>
            <person name="Kawashima T."/>
            <person name="Kennedy M."/>
            <person name="Kinose K."/>
            <person name="Kinoshita T."/>
            <person name="Kohara Y."/>
            <person name="Koide E."/>
            <person name="Komatsu K."/>
            <person name="Kopischke S."/>
            <person name="Kubo M."/>
            <person name="Kyozuka J."/>
            <person name="Lagercrantz U."/>
            <person name="Lin S.S."/>
            <person name="Lindquist E."/>
            <person name="Lipzen A.M."/>
            <person name="Lu C.W."/>
            <person name="De Luna E."/>
            <person name="Martienssen R.A."/>
            <person name="Minamino N."/>
            <person name="Mizutani M."/>
            <person name="Mizutani M."/>
            <person name="Mochizuki N."/>
            <person name="Monte I."/>
            <person name="Mosher R."/>
            <person name="Nagasaki H."/>
            <person name="Nakagami H."/>
            <person name="Naramoto S."/>
            <person name="Nishitani K."/>
            <person name="Ohtani M."/>
            <person name="Okamoto T."/>
            <person name="Okumura M."/>
            <person name="Phillips J."/>
            <person name="Pollak B."/>
            <person name="Reinders A."/>
            <person name="Rovekamp M."/>
            <person name="Sano R."/>
            <person name="Sawa S."/>
            <person name="Schmid M.W."/>
            <person name="Shirakawa M."/>
            <person name="Solano R."/>
            <person name="Spunde A."/>
            <person name="Suetsugu N."/>
            <person name="Sugano S."/>
            <person name="Sugiyama A."/>
            <person name="Sun R."/>
            <person name="Suzuki Y."/>
            <person name="Takenaka M."/>
            <person name="Takezawa D."/>
            <person name="Tomogane H."/>
            <person name="Tsuzuki M."/>
            <person name="Ueda T."/>
            <person name="Umeda M."/>
            <person name="Ward J.M."/>
            <person name="Watanabe Y."/>
            <person name="Yazaki K."/>
            <person name="Yokoyama R."/>
            <person name="Yoshitake Y."/>
            <person name="Yotsui I."/>
            <person name="Zachgo S."/>
            <person name="Schmutz J."/>
        </authorList>
    </citation>
    <scope>NUCLEOTIDE SEQUENCE [LARGE SCALE GENOMIC DNA]</scope>
    <source>
        <strain evidence="3">Tak-1</strain>
    </source>
</reference>
<dbReference type="Pfam" id="PF02458">
    <property type="entry name" value="Transferase"/>
    <property type="match status" value="1"/>
</dbReference>
<dbReference type="Gramene" id="Mp5g08930.1">
    <property type="protein sequence ID" value="Mp5g08930.1.cds"/>
    <property type="gene ID" value="Mp5g08930"/>
</dbReference>
<dbReference type="AlphaFoldDB" id="A0A2R6WG29"/>
<dbReference type="Gene3D" id="3.30.559.10">
    <property type="entry name" value="Chloramphenicol acetyltransferase-like domain"/>
    <property type="match status" value="2"/>
</dbReference>
<dbReference type="InterPro" id="IPR050317">
    <property type="entry name" value="Plant_Fungal_Acyltransferase"/>
</dbReference>
<accession>A0A2R6WG29</accession>
<evidence type="ECO:0000256" key="1">
    <source>
        <dbReference type="ARBA" id="ARBA00009861"/>
    </source>
</evidence>
<evidence type="ECO:0000313" key="2">
    <source>
        <dbReference type="EMBL" id="PTQ32809.1"/>
    </source>
</evidence>
<comment type="similarity">
    <text evidence="1">Belongs to the plant acyltransferase family.</text>
</comment>
<dbReference type="PANTHER" id="PTHR31642:SF323">
    <property type="entry name" value="BAHD FAMILY ACYLTRANSFERASE, CLADE V"/>
    <property type="match status" value="1"/>
</dbReference>
<dbReference type="OMA" id="ACKDEAM"/>
<gene>
    <name evidence="2" type="ORF">MARPO_0095s0065</name>
</gene>
<dbReference type="InterPro" id="IPR023213">
    <property type="entry name" value="CAT-like_dom_sf"/>
</dbReference>